<dbReference type="Pfam" id="PF07992">
    <property type="entry name" value="Pyr_redox_2"/>
    <property type="match status" value="1"/>
</dbReference>
<dbReference type="Proteomes" id="UP000377595">
    <property type="component" value="Unassembled WGS sequence"/>
</dbReference>
<gene>
    <name evidence="6" type="ORF">Aple_075390</name>
</gene>
<evidence type="ECO:0000313" key="7">
    <source>
        <dbReference type="Proteomes" id="UP000377595"/>
    </source>
</evidence>
<dbReference type="Pfam" id="PF14759">
    <property type="entry name" value="Reductase_C"/>
    <property type="match status" value="1"/>
</dbReference>
<dbReference type="CDD" id="cd00207">
    <property type="entry name" value="fer2"/>
    <property type="match status" value="1"/>
</dbReference>
<name>A0A5M3XUR7_9ACTN</name>
<dbReference type="InterPro" id="IPR028202">
    <property type="entry name" value="Reductase_C"/>
</dbReference>
<keyword evidence="3" id="KW-0274">FAD</keyword>
<sequence length="537" mass="57325">MPCVNFRSVTGRQVRVVEAQGGESVMRAAVRSGVPGIVGECGGELNCGTCHAYVDDAWVDRVPPKRVEESELLEVLDDSMPGSRLTCQIPITDDVDGLTLTVPSWEEPASAPAPDSASGHVLDQCRFDVVIVGAGHGGTQLATALAQRSPELRVALVSSEDSIPYDRPSLSKAYLLGEASLEEIRLRPAAYWDAAGVELVLGDAVVEVDATQRLVRTASGRALGYNSLVWAAGGRARPLPDEVAQAPYLTLRGLADAEQLQQMLASAKHVTLIGGGYIGLEAAAVLRSRTIDVTLIEAQERLLARVTGSAVSDFFAAEHRRAGVDVRLGRTVMRVSRSANHEQTDVLLDDGSSLTTDLVVAGIGMVPNVEALERAGAEVGNGVVVDEYCKTSLPNVYAIGDCAAHHNRFARGRIRLECVQNAVDQAKVVEGVILGERKPFEAVPWFWSNQFEIRLKSAGIVGDADSTVVRRYPETGAFSVAYFRGEDLVAVDAINAPGDYAKLRQAIRDGSRVDQVVLADTSTDIAAAIRVHIPATT</sequence>
<evidence type="ECO:0000259" key="5">
    <source>
        <dbReference type="PROSITE" id="PS51085"/>
    </source>
</evidence>
<dbReference type="InterPro" id="IPR050446">
    <property type="entry name" value="FAD-oxidoreductase/Apoptosis"/>
</dbReference>
<dbReference type="SUPFAM" id="SSF54292">
    <property type="entry name" value="2Fe-2S ferredoxin-like"/>
    <property type="match status" value="1"/>
</dbReference>
<dbReference type="InterPro" id="IPR001041">
    <property type="entry name" value="2Fe-2S_ferredoxin-type"/>
</dbReference>
<dbReference type="AlphaFoldDB" id="A0A5M3XUR7"/>
<dbReference type="GO" id="GO:0051536">
    <property type="term" value="F:iron-sulfur cluster binding"/>
    <property type="evidence" value="ECO:0007669"/>
    <property type="project" value="InterPro"/>
</dbReference>
<dbReference type="InterPro" id="IPR036188">
    <property type="entry name" value="FAD/NAD-bd_sf"/>
</dbReference>
<dbReference type="SUPFAM" id="SSF55424">
    <property type="entry name" value="FAD/NAD-linked reductases, dimerisation (C-terminal) domain"/>
    <property type="match status" value="1"/>
</dbReference>
<evidence type="ECO:0000256" key="1">
    <source>
        <dbReference type="ARBA" id="ARBA00001974"/>
    </source>
</evidence>
<dbReference type="OrthoDB" id="1145at2"/>
<dbReference type="InterPro" id="IPR016156">
    <property type="entry name" value="FAD/NAD-linked_Rdtase_dimer_sf"/>
</dbReference>
<proteinExistence type="predicted"/>
<dbReference type="Gene3D" id="3.50.50.60">
    <property type="entry name" value="FAD/NAD(P)-binding domain"/>
    <property type="match status" value="2"/>
</dbReference>
<dbReference type="InterPro" id="IPR036010">
    <property type="entry name" value="2Fe-2S_ferredoxin-like_sf"/>
</dbReference>
<dbReference type="Gene3D" id="3.30.390.30">
    <property type="match status" value="1"/>
</dbReference>
<dbReference type="Pfam" id="PF00111">
    <property type="entry name" value="Fer2"/>
    <property type="match status" value="1"/>
</dbReference>
<organism evidence="6 7">
    <name type="scientific">Acrocarpospora pleiomorpha</name>
    <dbReference type="NCBI Taxonomy" id="90975"/>
    <lineage>
        <taxon>Bacteria</taxon>
        <taxon>Bacillati</taxon>
        <taxon>Actinomycetota</taxon>
        <taxon>Actinomycetes</taxon>
        <taxon>Streptosporangiales</taxon>
        <taxon>Streptosporangiaceae</taxon>
        <taxon>Acrocarpospora</taxon>
    </lineage>
</organism>
<dbReference type="GO" id="GO:0016651">
    <property type="term" value="F:oxidoreductase activity, acting on NAD(P)H"/>
    <property type="evidence" value="ECO:0007669"/>
    <property type="project" value="TreeGrafter"/>
</dbReference>
<dbReference type="InterPro" id="IPR023753">
    <property type="entry name" value="FAD/NAD-binding_dom"/>
</dbReference>
<dbReference type="Gene3D" id="3.10.20.30">
    <property type="match status" value="1"/>
</dbReference>
<accession>A0A5M3XUR7</accession>
<evidence type="ECO:0000256" key="3">
    <source>
        <dbReference type="ARBA" id="ARBA00022827"/>
    </source>
</evidence>
<feature type="domain" description="2Fe-2S ferredoxin-type" evidence="5">
    <location>
        <begin position="2"/>
        <end position="106"/>
    </location>
</feature>
<dbReference type="EMBL" id="BLAF01000054">
    <property type="protein sequence ID" value="GES24640.1"/>
    <property type="molecule type" value="Genomic_DNA"/>
</dbReference>
<dbReference type="RefSeq" id="WP_155349470.1">
    <property type="nucleotide sequence ID" value="NZ_BAAAHM010000044.1"/>
</dbReference>
<reference evidence="6 7" key="1">
    <citation type="submission" date="2019-10" db="EMBL/GenBank/DDBJ databases">
        <title>Whole genome shotgun sequence of Acrocarpospora pleiomorpha NBRC 16267.</title>
        <authorList>
            <person name="Ichikawa N."/>
            <person name="Kimura A."/>
            <person name="Kitahashi Y."/>
            <person name="Komaki H."/>
            <person name="Oguchi A."/>
        </authorList>
    </citation>
    <scope>NUCLEOTIDE SEQUENCE [LARGE SCALE GENOMIC DNA]</scope>
    <source>
        <strain evidence="6 7">NBRC 16267</strain>
    </source>
</reference>
<evidence type="ECO:0000313" key="6">
    <source>
        <dbReference type="EMBL" id="GES24640.1"/>
    </source>
</evidence>
<dbReference type="InterPro" id="IPR012675">
    <property type="entry name" value="Beta-grasp_dom_sf"/>
</dbReference>
<dbReference type="GO" id="GO:0005737">
    <property type="term" value="C:cytoplasm"/>
    <property type="evidence" value="ECO:0007669"/>
    <property type="project" value="TreeGrafter"/>
</dbReference>
<evidence type="ECO:0000256" key="4">
    <source>
        <dbReference type="ARBA" id="ARBA00023002"/>
    </source>
</evidence>
<dbReference type="SUPFAM" id="SSF51905">
    <property type="entry name" value="FAD/NAD(P)-binding domain"/>
    <property type="match status" value="1"/>
</dbReference>
<evidence type="ECO:0000256" key="2">
    <source>
        <dbReference type="ARBA" id="ARBA00022630"/>
    </source>
</evidence>
<keyword evidence="2" id="KW-0285">Flavoprotein</keyword>
<dbReference type="PROSITE" id="PS51085">
    <property type="entry name" value="2FE2S_FER_2"/>
    <property type="match status" value="1"/>
</dbReference>
<keyword evidence="7" id="KW-1185">Reference proteome</keyword>
<keyword evidence="4" id="KW-0560">Oxidoreductase</keyword>
<protein>
    <recommendedName>
        <fullName evidence="5">2Fe-2S ferredoxin-type domain-containing protein</fullName>
    </recommendedName>
</protein>
<dbReference type="PANTHER" id="PTHR43557:SF2">
    <property type="entry name" value="RIESKE DOMAIN-CONTAINING PROTEIN-RELATED"/>
    <property type="match status" value="1"/>
</dbReference>
<dbReference type="PRINTS" id="PR00411">
    <property type="entry name" value="PNDRDTASEI"/>
</dbReference>
<dbReference type="PRINTS" id="PR00368">
    <property type="entry name" value="FADPNR"/>
</dbReference>
<comment type="caution">
    <text evidence="6">The sequence shown here is derived from an EMBL/GenBank/DDBJ whole genome shotgun (WGS) entry which is preliminary data.</text>
</comment>
<comment type="cofactor">
    <cofactor evidence="1">
        <name>FAD</name>
        <dbReference type="ChEBI" id="CHEBI:57692"/>
    </cofactor>
</comment>
<dbReference type="PANTHER" id="PTHR43557">
    <property type="entry name" value="APOPTOSIS-INDUCING FACTOR 1"/>
    <property type="match status" value="1"/>
</dbReference>